<evidence type="ECO:0000256" key="4">
    <source>
        <dbReference type="ARBA" id="ARBA00023163"/>
    </source>
</evidence>
<evidence type="ECO:0000256" key="2">
    <source>
        <dbReference type="ARBA" id="ARBA00023015"/>
    </source>
</evidence>
<evidence type="ECO:0000256" key="1">
    <source>
        <dbReference type="ARBA" id="ARBA00004123"/>
    </source>
</evidence>
<sequence length="185" mass="21402">MERKRTKGRQKIAIARIKKDSDCFATFSKRRLGLFRKASDVSAQCNADVAVVVYSPTGKPFSFFHPTMESVVSRIENPNPKTSDSFRLFEAYTRTRVMQLNQMIEKLDGELHAEVEREKKLEDETKKKKNRTVSFWEEEEAVGKFDEEQVKNVTNLLENIKARLRVREDELKRGASSSSSPFLLH</sequence>
<dbReference type="GO" id="GO:0005634">
    <property type="term" value="C:nucleus"/>
    <property type="evidence" value="ECO:0007669"/>
    <property type="project" value="UniProtKB-SubCell"/>
</dbReference>
<dbReference type="OrthoDB" id="1898716at2759"/>
<reference evidence="7 8" key="1">
    <citation type="journal article" date="2013" name="Proc. Natl. Acad. Sci. U.S.A.">
        <title>Fine-scale variation in meiotic recombination in Mimulus inferred from population shotgun sequencing.</title>
        <authorList>
            <person name="Hellsten U."/>
            <person name="Wright K.M."/>
            <person name="Jenkins J."/>
            <person name="Shu S."/>
            <person name="Yuan Y."/>
            <person name="Wessler S.R."/>
            <person name="Schmutz J."/>
            <person name="Willis J.H."/>
            <person name="Rokhsar D.S."/>
        </authorList>
    </citation>
    <scope>NUCLEOTIDE SEQUENCE [LARGE SCALE GENOMIC DNA]</scope>
    <source>
        <strain evidence="8">cv. DUN x IM62</strain>
    </source>
</reference>
<dbReference type="EMBL" id="KI630219">
    <property type="protein sequence ID" value="EYU44073.1"/>
    <property type="molecule type" value="Genomic_DNA"/>
</dbReference>
<evidence type="ECO:0000259" key="6">
    <source>
        <dbReference type="PROSITE" id="PS50066"/>
    </source>
</evidence>
<keyword evidence="8" id="KW-1185">Reference proteome</keyword>
<dbReference type="GO" id="GO:0046983">
    <property type="term" value="F:protein dimerization activity"/>
    <property type="evidence" value="ECO:0007669"/>
    <property type="project" value="InterPro"/>
</dbReference>
<dbReference type="KEGG" id="egt:105976947"/>
<dbReference type="Gene3D" id="3.40.1810.10">
    <property type="entry name" value="Transcription factor, MADS-box"/>
    <property type="match status" value="1"/>
</dbReference>
<dbReference type="GO" id="GO:0000978">
    <property type="term" value="F:RNA polymerase II cis-regulatory region sequence-specific DNA binding"/>
    <property type="evidence" value="ECO:0000318"/>
    <property type="project" value="GO_Central"/>
</dbReference>
<dbReference type="SMART" id="SM00432">
    <property type="entry name" value="MADS"/>
    <property type="match status" value="1"/>
</dbReference>
<dbReference type="AlphaFoldDB" id="A0A022RWG1"/>
<dbReference type="OMA" id="PVEAYCK"/>
<gene>
    <name evidence="7" type="ORF">MIMGU_mgv1a023103mg</name>
</gene>
<proteinExistence type="predicted"/>
<keyword evidence="4" id="KW-0804">Transcription</keyword>
<dbReference type="GO" id="GO:0006357">
    <property type="term" value="P:regulation of transcription by RNA polymerase II"/>
    <property type="evidence" value="ECO:0000318"/>
    <property type="project" value="GO_Central"/>
</dbReference>
<dbReference type="GO" id="GO:0000981">
    <property type="term" value="F:DNA-binding transcription factor activity, RNA polymerase II-specific"/>
    <property type="evidence" value="ECO:0000318"/>
    <property type="project" value="GO_Central"/>
</dbReference>
<keyword evidence="2" id="KW-0805">Transcription regulation</keyword>
<dbReference type="PROSITE" id="PS50066">
    <property type="entry name" value="MADS_BOX_2"/>
    <property type="match status" value="1"/>
</dbReference>
<protein>
    <recommendedName>
        <fullName evidence="6">MADS-box domain-containing protein</fullName>
    </recommendedName>
</protein>
<dbReference type="Proteomes" id="UP000030748">
    <property type="component" value="Unassembled WGS sequence"/>
</dbReference>
<evidence type="ECO:0000313" key="7">
    <source>
        <dbReference type="EMBL" id="EYU44073.1"/>
    </source>
</evidence>
<dbReference type="PANTHER" id="PTHR11945:SF776">
    <property type="entry name" value="AGAMOUS-LIKE 50-RELATED"/>
    <property type="match status" value="1"/>
</dbReference>
<feature type="domain" description="MADS-box" evidence="6">
    <location>
        <begin position="7"/>
        <end position="67"/>
    </location>
</feature>
<keyword evidence="3" id="KW-0238">DNA-binding</keyword>
<dbReference type="InterPro" id="IPR002100">
    <property type="entry name" value="TF_MADSbox"/>
</dbReference>
<evidence type="ECO:0000256" key="3">
    <source>
        <dbReference type="ARBA" id="ARBA00023125"/>
    </source>
</evidence>
<dbReference type="SUPFAM" id="SSF55455">
    <property type="entry name" value="SRF-like"/>
    <property type="match status" value="1"/>
</dbReference>
<dbReference type="Pfam" id="PF00319">
    <property type="entry name" value="SRF-TF"/>
    <property type="match status" value="1"/>
</dbReference>
<accession>A0A022RWG1</accession>
<dbReference type="eggNOG" id="KOG0014">
    <property type="taxonomic scope" value="Eukaryota"/>
</dbReference>
<evidence type="ECO:0000313" key="8">
    <source>
        <dbReference type="Proteomes" id="UP000030748"/>
    </source>
</evidence>
<dbReference type="PhylomeDB" id="A0A022RWG1"/>
<keyword evidence="5" id="KW-0539">Nucleus</keyword>
<dbReference type="InterPro" id="IPR036879">
    <property type="entry name" value="TF_MADSbox_sf"/>
</dbReference>
<dbReference type="PANTHER" id="PTHR11945">
    <property type="entry name" value="MADS BOX PROTEIN"/>
    <property type="match status" value="1"/>
</dbReference>
<evidence type="ECO:0000256" key="5">
    <source>
        <dbReference type="ARBA" id="ARBA00023242"/>
    </source>
</evidence>
<organism evidence="7 8">
    <name type="scientific">Erythranthe guttata</name>
    <name type="common">Yellow monkey flower</name>
    <name type="synonym">Mimulus guttatus</name>
    <dbReference type="NCBI Taxonomy" id="4155"/>
    <lineage>
        <taxon>Eukaryota</taxon>
        <taxon>Viridiplantae</taxon>
        <taxon>Streptophyta</taxon>
        <taxon>Embryophyta</taxon>
        <taxon>Tracheophyta</taxon>
        <taxon>Spermatophyta</taxon>
        <taxon>Magnoliopsida</taxon>
        <taxon>eudicotyledons</taxon>
        <taxon>Gunneridae</taxon>
        <taxon>Pentapetalae</taxon>
        <taxon>asterids</taxon>
        <taxon>lamiids</taxon>
        <taxon>Lamiales</taxon>
        <taxon>Phrymaceae</taxon>
        <taxon>Erythranthe</taxon>
    </lineage>
</organism>
<name>A0A022RWG1_ERYGU</name>
<comment type="subcellular location">
    <subcellularLocation>
        <location evidence="1">Nucleus</location>
    </subcellularLocation>
</comment>
<dbReference type="PRINTS" id="PR00404">
    <property type="entry name" value="MADSDOMAIN"/>
</dbReference>